<dbReference type="SUPFAM" id="SSF52172">
    <property type="entry name" value="CheY-like"/>
    <property type="match status" value="1"/>
</dbReference>
<dbReference type="InterPro" id="IPR039420">
    <property type="entry name" value="WalR-like"/>
</dbReference>
<name>A0A510Y0K8_9GAMM</name>
<dbReference type="AlphaFoldDB" id="A0A510Y0K8"/>
<keyword evidence="1" id="KW-0238">DNA-binding</keyword>
<dbReference type="OrthoDB" id="9794397at2"/>
<dbReference type="Proteomes" id="UP000321419">
    <property type="component" value="Unassembled WGS sequence"/>
</dbReference>
<keyword evidence="4" id="KW-1185">Reference proteome</keyword>
<sequence>MRQSIFITHPELESSHWSSAFAGCVICTKEPKQINASSIIWVLAGTPGWLELVKKYTQKRLPVIVMTTNLDIEELRAALQAGARGYVEALASKVILQQVLETICSGGLWLPGQLLSNIVGALSQQQINYTHACDIESLTKRERQVVDIVITGATNKQAAESLNITERTIKEHMSSIFSKLKVRDRIQLMLAVKGN</sequence>
<dbReference type="SUPFAM" id="SSF46894">
    <property type="entry name" value="C-terminal effector domain of the bipartite response regulators"/>
    <property type="match status" value="1"/>
</dbReference>
<dbReference type="PANTHER" id="PTHR43214:SF38">
    <property type="entry name" value="NITRATE_NITRITE RESPONSE REGULATOR PROTEIN NARL"/>
    <property type="match status" value="1"/>
</dbReference>
<dbReference type="RefSeq" id="WP_089348354.1">
    <property type="nucleotide sequence ID" value="NZ_BJUM01000059.1"/>
</dbReference>
<dbReference type="InterPro" id="IPR016032">
    <property type="entry name" value="Sig_transdc_resp-reg_C-effctor"/>
</dbReference>
<organism evidence="3 4">
    <name type="scientific">Pseudoalteromonas espejiana</name>
    <dbReference type="NCBI Taxonomy" id="28107"/>
    <lineage>
        <taxon>Bacteria</taxon>
        <taxon>Pseudomonadati</taxon>
        <taxon>Pseudomonadota</taxon>
        <taxon>Gammaproteobacteria</taxon>
        <taxon>Alteromonadales</taxon>
        <taxon>Pseudoalteromonadaceae</taxon>
        <taxon>Pseudoalteromonas</taxon>
    </lineage>
</organism>
<protein>
    <recommendedName>
        <fullName evidence="2">HTH luxR-type domain-containing protein</fullName>
    </recommendedName>
</protein>
<gene>
    <name evidence="3" type="ORF">PES01_37110</name>
</gene>
<proteinExistence type="predicted"/>
<dbReference type="CDD" id="cd06170">
    <property type="entry name" value="LuxR_C_like"/>
    <property type="match status" value="1"/>
</dbReference>
<dbReference type="SMART" id="SM00421">
    <property type="entry name" value="HTH_LUXR"/>
    <property type="match status" value="1"/>
</dbReference>
<evidence type="ECO:0000313" key="4">
    <source>
        <dbReference type="Proteomes" id="UP000321419"/>
    </source>
</evidence>
<dbReference type="GO" id="GO:0003677">
    <property type="term" value="F:DNA binding"/>
    <property type="evidence" value="ECO:0007669"/>
    <property type="project" value="UniProtKB-KW"/>
</dbReference>
<dbReference type="InterPro" id="IPR000792">
    <property type="entry name" value="Tscrpt_reg_LuxR_C"/>
</dbReference>
<feature type="domain" description="HTH luxR-type" evidence="2">
    <location>
        <begin position="131"/>
        <end position="195"/>
    </location>
</feature>
<evidence type="ECO:0000256" key="1">
    <source>
        <dbReference type="ARBA" id="ARBA00023125"/>
    </source>
</evidence>
<dbReference type="PROSITE" id="PS50043">
    <property type="entry name" value="HTH_LUXR_2"/>
    <property type="match status" value="1"/>
</dbReference>
<comment type="caution">
    <text evidence="3">The sequence shown here is derived from an EMBL/GenBank/DDBJ whole genome shotgun (WGS) entry which is preliminary data.</text>
</comment>
<dbReference type="PANTHER" id="PTHR43214">
    <property type="entry name" value="TWO-COMPONENT RESPONSE REGULATOR"/>
    <property type="match status" value="1"/>
</dbReference>
<dbReference type="GO" id="GO:0006355">
    <property type="term" value="P:regulation of DNA-templated transcription"/>
    <property type="evidence" value="ECO:0007669"/>
    <property type="project" value="InterPro"/>
</dbReference>
<accession>A0A510Y0K8</accession>
<dbReference type="Pfam" id="PF00196">
    <property type="entry name" value="GerE"/>
    <property type="match status" value="1"/>
</dbReference>
<evidence type="ECO:0000313" key="3">
    <source>
        <dbReference type="EMBL" id="GEK56866.1"/>
    </source>
</evidence>
<dbReference type="EMBL" id="BJUM01000059">
    <property type="protein sequence ID" value="GEK56866.1"/>
    <property type="molecule type" value="Genomic_DNA"/>
</dbReference>
<dbReference type="Gene3D" id="3.40.50.2300">
    <property type="match status" value="1"/>
</dbReference>
<dbReference type="PRINTS" id="PR00038">
    <property type="entry name" value="HTHLUXR"/>
</dbReference>
<dbReference type="InterPro" id="IPR011006">
    <property type="entry name" value="CheY-like_superfamily"/>
</dbReference>
<reference evidence="3 4" key="1">
    <citation type="submission" date="2019-07" db="EMBL/GenBank/DDBJ databases">
        <title>Whole genome shotgun sequence of Pseudoalteromonas espejiana NBRC 102222.</title>
        <authorList>
            <person name="Hosoyama A."/>
            <person name="Uohara A."/>
            <person name="Ohji S."/>
            <person name="Ichikawa N."/>
        </authorList>
    </citation>
    <scope>NUCLEOTIDE SEQUENCE [LARGE SCALE GENOMIC DNA]</scope>
    <source>
        <strain evidence="3 4">NBRC 102222</strain>
    </source>
</reference>
<dbReference type="PROSITE" id="PS51257">
    <property type="entry name" value="PROKAR_LIPOPROTEIN"/>
    <property type="match status" value="1"/>
</dbReference>
<evidence type="ECO:0000259" key="2">
    <source>
        <dbReference type="PROSITE" id="PS50043"/>
    </source>
</evidence>